<dbReference type="SFLD" id="SFLDG01067">
    <property type="entry name" value="SPASM/twitch_domain_containing"/>
    <property type="match status" value="1"/>
</dbReference>
<keyword evidence="3" id="KW-0408">Iron</keyword>
<feature type="domain" description="Radical SAM core" evidence="5">
    <location>
        <begin position="15"/>
        <end position="111"/>
    </location>
</feature>
<dbReference type="InterPro" id="IPR050377">
    <property type="entry name" value="Radical_SAM_PqqE_MftC-like"/>
</dbReference>
<dbReference type="SUPFAM" id="SSF102114">
    <property type="entry name" value="Radical SAM enzymes"/>
    <property type="match status" value="1"/>
</dbReference>
<dbReference type="GO" id="GO:0051536">
    <property type="term" value="F:iron-sulfur cluster binding"/>
    <property type="evidence" value="ECO:0007669"/>
    <property type="project" value="UniProtKB-KW"/>
</dbReference>
<dbReference type="CDD" id="cd01335">
    <property type="entry name" value="Radical_SAM"/>
    <property type="match status" value="1"/>
</dbReference>
<proteinExistence type="predicted"/>
<dbReference type="PROSITE" id="PS51918">
    <property type="entry name" value="RADICAL_SAM"/>
    <property type="match status" value="1"/>
</dbReference>
<dbReference type="PANTHER" id="PTHR11228">
    <property type="entry name" value="RADICAL SAM DOMAIN PROTEIN"/>
    <property type="match status" value="1"/>
</dbReference>
<name>K1SRI4_9ZZZZ</name>
<dbReference type="GO" id="GO:0046872">
    <property type="term" value="F:metal ion binding"/>
    <property type="evidence" value="ECO:0007669"/>
    <property type="project" value="UniProtKB-KW"/>
</dbReference>
<evidence type="ECO:0000313" key="6">
    <source>
        <dbReference type="EMBL" id="EKC49846.1"/>
    </source>
</evidence>
<keyword evidence="2" id="KW-0479">Metal-binding</keyword>
<reference evidence="6" key="1">
    <citation type="journal article" date="2013" name="Environ. Microbiol.">
        <title>Microbiota from the distal guts of lean and obese adolescents exhibit partial functional redundancy besides clear differences in community structure.</title>
        <authorList>
            <person name="Ferrer M."/>
            <person name="Ruiz A."/>
            <person name="Lanza F."/>
            <person name="Haange S.B."/>
            <person name="Oberbach A."/>
            <person name="Till H."/>
            <person name="Bargiela R."/>
            <person name="Campoy C."/>
            <person name="Segura M.T."/>
            <person name="Richter M."/>
            <person name="von Bergen M."/>
            <person name="Seifert J."/>
            <person name="Suarez A."/>
        </authorList>
    </citation>
    <scope>NUCLEOTIDE SEQUENCE</scope>
</reference>
<gene>
    <name evidence="6" type="ORF">OBE_14433</name>
</gene>
<evidence type="ECO:0000259" key="5">
    <source>
        <dbReference type="PROSITE" id="PS51918"/>
    </source>
</evidence>
<dbReference type="GO" id="GO:0003824">
    <property type="term" value="F:catalytic activity"/>
    <property type="evidence" value="ECO:0007669"/>
    <property type="project" value="InterPro"/>
</dbReference>
<dbReference type="Pfam" id="PF04055">
    <property type="entry name" value="Radical_SAM"/>
    <property type="match status" value="1"/>
</dbReference>
<accession>K1SRI4</accession>
<dbReference type="SFLD" id="SFLDS00029">
    <property type="entry name" value="Radical_SAM"/>
    <property type="match status" value="1"/>
</dbReference>
<dbReference type="AlphaFoldDB" id="K1SRI4"/>
<evidence type="ECO:0000256" key="2">
    <source>
        <dbReference type="ARBA" id="ARBA00022723"/>
    </source>
</evidence>
<dbReference type="InterPro" id="IPR013785">
    <property type="entry name" value="Aldolase_TIM"/>
</dbReference>
<keyword evidence="1" id="KW-0949">S-adenosyl-L-methionine</keyword>
<dbReference type="InterPro" id="IPR007197">
    <property type="entry name" value="rSAM"/>
</dbReference>
<dbReference type="InterPro" id="IPR058240">
    <property type="entry name" value="rSAM_sf"/>
</dbReference>
<dbReference type="PANTHER" id="PTHR11228:SF35">
    <property type="entry name" value="MOLYBDENUM COFACTOR BIOSYNTHESIS PROTEIN A-RELATED"/>
    <property type="match status" value="1"/>
</dbReference>
<dbReference type="EMBL" id="AJWZ01009950">
    <property type="protein sequence ID" value="EKC49846.1"/>
    <property type="molecule type" value="Genomic_DNA"/>
</dbReference>
<evidence type="ECO:0000256" key="3">
    <source>
        <dbReference type="ARBA" id="ARBA00023004"/>
    </source>
</evidence>
<keyword evidence="4" id="KW-0411">Iron-sulfur</keyword>
<evidence type="ECO:0000256" key="1">
    <source>
        <dbReference type="ARBA" id="ARBA00022691"/>
    </source>
</evidence>
<dbReference type="Gene3D" id="3.20.20.70">
    <property type="entry name" value="Aldolase class I"/>
    <property type="match status" value="1"/>
</dbReference>
<sequence>MKITENKNSSCCNMFSFADTVYIELTRKCNLFCKHCLNNSGKKIDNELTKNEVIDLINKLALEGVQEIRFTGGEPLLFEGIYEIISCAHNNGLRTSLGTNATLITKDVAHN</sequence>
<organism evidence="6">
    <name type="scientific">human gut metagenome</name>
    <dbReference type="NCBI Taxonomy" id="408170"/>
    <lineage>
        <taxon>unclassified sequences</taxon>
        <taxon>metagenomes</taxon>
        <taxon>organismal metagenomes</taxon>
    </lineage>
</organism>
<evidence type="ECO:0000256" key="4">
    <source>
        <dbReference type="ARBA" id="ARBA00023014"/>
    </source>
</evidence>
<comment type="caution">
    <text evidence="6">The sequence shown here is derived from an EMBL/GenBank/DDBJ whole genome shotgun (WGS) entry which is preliminary data.</text>
</comment>
<protein>
    <submittedName>
        <fullName evidence="6">Protein containing Radical SAM domain protein</fullName>
    </submittedName>
</protein>